<accession>A0A5C5XYI9</accession>
<dbReference type="EMBL" id="SJPK01000005">
    <property type="protein sequence ID" value="TWT66542.1"/>
    <property type="molecule type" value="Genomic_DNA"/>
</dbReference>
<gene>
    <name evidence="1" type="ORF">CA85_26390</name>
</gene>
<organism evidence="1 2">
    <name type="scientific">Allorhodopirellula solitaria</name>
    <dbReference type="NCBI Taxonomy" id="2527987"/>
    <lineage>
        <taxon>Bacteria</taxon>
        <taxon>Pseudomonadati</taxon>
        <taxon>Planctomycetota</taxon>
        <taxon>Planctomycetia</taxon>
        <taxon>Pirellulales</taxon>
        <taxon>Pirellulaceae</taxon>
        <taxon>Allorhodopirellula</taxon>
    </lineage>
</organism>
<evidence type="ECO:0000313" key="1">
    <source>
        <dbReference type="EMBL" id="TWT66542.1"/>
    </source>
</evidence>
<dbReference type="AlphaFoldDB" id="A0A5C5XYI9"/>
<reference evidence="1 2" key="1">
    <citation type="submission" date="2019-02" db="EMBL/GenBank/DDBJ databases">
        <title>Deep-cultivation of Planctomycetes and their phenomic and genomic characterization uncovers novel biology.</title>
        <authorList>
            <person name="Wiegand S."/>
            <person name="Jogler M."/>
            <person name="Boedeker C."/>
            <person name="Pinto D."/>
            <person name="Vollmers J."/>
            <person name="Rivas-Marin E."/>
            <person name="Kohn T."/>
            <person name="Peeters S.H."/>
            <person name="Heuer A."/>
            <person name="Rast P."/>
            <person name="Oberbeckmann S."/>
            <person name="Bunk B."/>
            <person name="Jeske O."/>
            <person name="Meyerdierks A."/>
            <person name="Storesund J.E."/>
            <person name="Kallscheuer N."/>
            <person name="Luecker S."/>
            <person name="Lage O.M."/>
            <person name="Pohl T."/>
            <person name="Merkel B.J."/>
            <person name="Hornburger P."/>
            <person name="Mueller R.-W."/>
            <person name="Bruemmer F."/>
            <person name="Labrenz M."/>
            <person name="Spormann A.M."/>
            <person name="Op Den Camp H."/>
            <person name="Overmann J."/>
            <person name="Amann R."/>
            <person name="Jetten M.S.M."/>
            <person name="Mascher T."/>
            <person name="Medema M.H."/>
            <person name="Devos D.P."/>
            <person name="Kaster A.-K."/>
            <person name="Ovreas L."/>
            <person name="Rohde M."/>
            <person name="Galperin M.Y."/>
            <person name="Jogler C."/>
        </authorList>
    </citation>
    <scope>NUCLEOTIDE SEQUENCE [LARGE SCALE GENOMIC DNA]</scope>
    <source>
        <strain evidence="1 2">CA85</strain>
    </source>
</reference>
<dbReference type="Proteomes" id="UP000318053">
    <property type="component" value="Unassembled WGS sequence"/>
</dbReference>
<name>A0A5C5XYI9_9BACT</name>
<evidence type="ECO:0000313" key="2">
    <source>
        <dbReference type="Proteomes" id="UP000318053"/>
    </source>
</evidence>
<comment type="caution">
    <text evidence="1">The sequence shown here is derived from an EMBL/GenBank/DDBJ whole genome shotgun (WGS) entry which is preliminary data.</text>
</comment>
<sequence>MYQLMVFATNLTNGYESGNGFHSCCFERSVADFFGDRSHAHAVATPCYAHLVSVWLFFPLEHIDELLESP</sequence>
<keyword evidence="2" id="KW-1185">Reference proteome</keyword>
<protein>
    <submittedName>
        <fullName evidence="1">Uncharacterized protein</fullName>
    </submittedName>
</protein>
<proteinExistence type="predicted"/>